<evidence type="ECO:0000256" key="7">
    <source>
        <dbReference type="RuleBase" id="RU363032"/>
    </source>
</evidence>
<dbReference type="AlphaFoldDB" id="A0A9D1Z7X1"/>
<comment type="caution">
    <text evidence="10">The sequence shown here is derived from an EMBL/GenBank/DDBJ whole genome shotgun (WGS) entry which is preliminary data.</text>
</comment>
<dbReference type="InterPro" id="IPR000515">
    <property type="entry name" value="MetI-like"/>
</dbReference>
<feature type="transmembrane region" description="Helical" evidence="7">
    <location>
        <begin position="238"/>
        <end position="256"/>
    </location>
</feature>
<dbReference type="SUPFAM" id="SSF161098">
    <property type="entry name" value="MetI-like"/>
    <property type="match status" value="1"/>
</dbReference>
<keyword evidence="2 7" id="KW-0813">Transport</keyword>
<feature type="transmembrane region" description="Helical" evidence="7">
    <location>
        <begin position="293"/>
        <end position="317"/>
    </location>
</feature>
<dbReference type="PANTHER" id="PTHR30193:SF37">
    <property type="entry name" value="INNER MEMBRANE ABC TRANSPORTER PERMEASE PROTEIN YCJO"/>
    <property type="match status" value="1"/>
</dbReference>
<accession>A0A9D1Z7X1</accession>
<evidence type="ECO:0000313" key="11">
    <source>
        <dbReference type="Proteomes" id="UP000824135"/>
    </source>
</evidence>
<keyword evidence="4 7" id="KW-0812">Transmembrane</keyword>
<feature type="transmembrane region" description="Helical" evidence="7">
    <location>
        <begin position="105"/>
        <end position="127"/>
    </location>
</feature>
<keyword evidence="6 7" id="KW-0472">Membrane</keyword>
<keyword evidence="3" id="KW-1003">Cell membrane</keyword>
<keyword evidence="5 7" id="KW-1133">Transmembrane helix</keyword>
<comment type="similarity">
    <text evidence="7">Belongs to the binding-protein-dependent transport system permease family.</text>
</comment>
<dbReference type="Proteomes" id="UP000824135">
    <property type="component" value="Unassembled WGS sequence"/>
</dbReference>
<proteinExistence type="inferred from homology"/>
<reference evidence="10" key="1">
    <citation type="journal article" date="2021" name="PeerJ">
        <title>Extensive microbial diversity within the chicken gut microbiome revealed by metagenomics and culture.</title>
        <authorList>
            <person name="Gilroy R."/>
            <person name="Ravi A."/>
            <person name="Getino M."/>
            <person name="Pursley I."/>
            <person name="Horton D.L."/>
            <person name="Alikhan N.F."/>
            <person name="Baker D."/>
            <person name="Gharbi K."/>
            <person name="Hall N."/>
            <person name="Watson M."/>
            <person name="Adriaenssens E.M."/>
            <person name="Foster-Nyarko E."/>
            <person name="Jarju S."/>
            <person name="Secka A."/>
            <person name="Antonio M."/>
            <person name="Oren A."/>
            <person name="Chaudhuri R.R."/>
            <person name="La Ragione R."/>
            <person name="Hildebrand F."/>
            <person name="Pallen M.J."/>
        </authorList>
    </citation>
    <scope>NUCLEOTIDE SEQUENCE</scope>
    <source>
        <strain evidence="10">CHK199-9574</strain>
    </source>
</reference>
<comment type="subcellular location">
    <subcellularLocation>
        <location evidence="1 7">Cell membrane</location>
        <topology evidence="1 7">Multi-pass membrane protein</topology>
    </subcellularLocation>
</comment>
<name>A0A9D1Z7X1_9FIRM</name>
<dbReference type="Gene3D" id="1.10.3720.10">
    <property type="entry name" value="MetI-like"/>
    <property type="match status" value="1"/>
</dbReference>
<feature type="domain" description="ABC transmembrane type-1" evidence="9">
    <location>
        <begin position="97"/>
        <end position="313"/>
    </location>
</feature>
<organism evidence="10 11">
    <name type="scientific">Candidatus Borkfalkia excrementavium</name>
    <dbReference type="NCBI Taxonomy" id="2838505"/>
    <lineage>
        <taxon>Bacteria</taxon>
        <taxon>Bacillati</taxon>
        <taxon>Bacillota</taxon>
        <taxon>Clostridia</taxon>
        <taxon>Christensenellales</taxon>
        <taxon>Christensenellaceae</taxon>
        <taxon>Candidatus Borkfalkia</taxon>
    </lineage>
</organism>
<evidence type="ECO:0000256" key="4">
    <source>
        <dbReference type="ARBA" id="ARBA00022692"/>
    </source>
</evidence>
<feature type="transmembrane region" description="Helical" evidence="7">
    <location>
        <begin position="36"/>
        <end position="57"/>
    </location>
</feature>
<evidence type="ECO:0000256" key="2">
    <source>
        <dbReference type="ARBA" id="ARBA00022448"/>
    </source>
</evidence>
<dbReference type="Pfam" id="PF00528">
    <property type="entry name" value="BPD_transp_1"/>
    <property type="match status" value="1"/>
</dbReference>
<dbReference type="InterPro" id="IPR051393">
    <property type="entry name" value="ABC_transporter_permease"/>
</dbReference>
<feature type="transmembrane region" description="Helical" evidence="7">
    <location>
        <begin position="139"/>
        <end position="159"/>
    </location>
</feature>
<protein>
    <submittedName>
        <fullName evidence="10">Sugar ABC transporter permease</fullName>
    </submittedName>
</protein>
<evidence type="ECO:0000256" key="8">
    <source>
        <dbReference type="SAM" id="MobiDB-lite"/>
    </source>
</evidence>
<dbReference type="InterPro" id="IPR035906">
    <property type="entry name" value="MetI-like_sf"/>
</dbReference>
<evidence type="ECO:0000259" key="9">
    <source>
        <dbReference type="PROSITE" id="PS50928"/>
    </source>
</evidence>
<dbReference type="PROSITE" id="PS50928">
    <property type="entry name" value="ABC_TM1"/>
    <property type="match status" value="1"/>
</dbReference>
<dbReference type="PANTHER" id="PTHR30193">
    <property type="entry name" value="ABC TRANSPORTER PERMEASE PROTEIN"/>
    <property type="match status" value="1"/>
</dbReference>
<feature type="transmembrane region" description="Helical" evidence="7">
    <location>
        <begin position="262"/>
        <end position="281"/>
    </location>
</feature>
<evidence type="ECO:0000313" key="10">
    <source>
        <dbReference type="EMBL" id="HIY78530.1"/>
    </source>
</evidence>
<feature type="region of interest" description="Disordered" evidence="8">
    <location>
        <begin position="1"/>
        <end position="27"/>
    </location>
</feature>
<sequence>MQENNTAAAVGAEHAEGPQKPSPKHKGFATAKKKDLIFYCILSAFPIAQFAIFYVGVNFNSFLLAFKSYDAVTGVMSWVGFDNIVDAFKAMTTQYELTVAAKNSIIAYLCGLLIGVPLALLFSYYIYKKMFLSGFFRVVLFLPSILSAIAMSVMFYYFAERAIPEYLETLFGSQIRGLLSNPDTAFATLIFYTNWIGFGTSTLMYSGAMNSISESVVEAAELDGASPLREFISVTLPLIYPTIVTFLVVGVAGIFTQQLNIYSMYGTGAETYLNTFGYYLYRETSKMHMSDYPLLSSLGLLMTIVAAPLTLIVKYLLEKFGPSVD</sequence>
<reference evidence="10" key="2">
    <citation type="submission" date="2021-04" db="EMBL/GenBank/DDBJ databases">
        <authorList>
            <person name="Gilroy R."/>
        </authorList>
    </citation>
    <scope>NUCLEOTIDE SEQUENCE</scope>
    <source>
        <strain evidence="10">CHK199-9574</strain>
    </source>
</reference>
<dbReference type="CDD" id="cd06261">
    <property type="entry name" value="TM_PBP2"/>
    <property type="match status" value="1"/>
</dbReference>
<evidence type="ECO:0000256" key="6">
    <source>
        <dbReference type="ARBA" id="ARBA00023136"/>
    </source>
</evidence>
<feature type="transmembrane region" description="Helical" evidence="7">
    <location>
        <begin position="185"/>
        <end position="205"/>
    </location>
</feature>
<dbReference type="GO" id="GO:0005886">
    <property type="term" value="C:plasma membrane"/>
    <property type="evidence" value="ECO:0007669"/>
    <property type="project" value="UniProtKB-SubCell"/>
</dbReference>
<gene>
    <name evidence="10" type="ORF">H9728_05750</name>
</gene>
<dbReference type="GO" id="GO:0055085">
    <property type="term" value="P:transmembrane transport"/>
    <property type="evidence" value="ECO:0007669"/>
    <property type="project" value="InterPro"/>
</dbReference>
<dbReference type="EMBL" id="DXCO01000037">
    <property type="protein sequence ID" value="HIY78530.1"/>
    <property type="molecule type" value="Genomic_DNA"/>
</dbReference>
<evidence type="ECO:0000256" key="3">
    <source>
        <dbReference type="ARBA" id="ARBA00022475"/>
    </source>
</evidence>
<evidence type="ECO:0000256" key="5">
    <source>
        <dbReference type="ARBA" id="ARBA00022989"/>
    </source>
</evidence>
<evidence type="ECO:0000256" key="1">
    <source>
        <dbReference type="ARBA" id="ARBA00004651"/>
    </source>
</evidence>